<feature type="signal peptide" evidence="6">
    <location>
        <begin position="1"/>
        <end position="23"/>
    </location>
</feature>
<dbReference type="InterPro" id="IPR012944">
    <property type="entry name" value="SusD_RagB_dom"/>
</dbReference>
<keyword evidence="4" id="KW-0472">Membrane</keyword>
<evidence type="ECO:0000256" key="5">
    <source>
        <dbReference type="ARBA" id="ARBA00023237"/>
    </source>
</evidence>
<dbReference type="GO" id="GO:2001070">
    <property type="term" value="F:starch binding"/>
    <property type="evidence" value="ECO:0007669"/>
    <property type="project" value="InterPro"/>
</dbReference>
<organism evidence="8 9">
    <name type="scientific">Urechidicola croceus</name>
    <dbReference type="NCBI Taxonomy" id="1850246"/>
    <lineage>
        <taxon>Bacteria</taxon>
        <taxon>Pseudomonadati</taxon>
        <taxon>Bacteroidota</taxon>
        <taxon>Flavobacteriia</taxon>
        <taxon>Flavobacteriales</taxon>
        <taxon>Flavobacteriaceae</taxon>
        <taxon>Urechidicola</taxon>
    </lineage>
</organism>
<dbReference type="KEGG" id="lul:LPB138_06370"/>
<accession>A0A1D8P6X1</accession>
<evidence type="ECO:0000256" key="6">
    <source>
        <dbReference type="SAM" id="SignalP"/>
    </source>
</evidence>
<evidence type="ECO:0000256" key="2">
    <source>
        <dbReference type="ARBA" id="ARBA00006275"/>
    </source>
</evidence>
<dbReference type="OrthoDB" id="5694214at2"/>
<keyword evidence="9" id="KW-1185">Reference proteome</keyword>
<evidence type="ECO:0000313" key="8">
    <source>
        <dbReference type="EMBL" id="AOW20325.1"/>
    </source>
</evidence>
<evidence type="ECO:0000256" key="1">
    <source>
        <dbReference type="ARBA" id="ARBA00004442"/>
    </source>
</evidence>
<feature type="domain" description="RagB/SusD" evidence="7">
    <location>
        <begin position="446"/>
        <end position="628"/>
    </location>
</feature>
<keyword evidence="3 6" id="KW-0732">Signal</keyword>
<dbReference type="Gene3D" id="1.25.40.390">
    <property type="match status" value="1"/>
</dbReference>
<dbReference type="Gene3D" id="1.25.40.10">
    <property type="entry name" value="Tetratricopeptide repeat domain"/>
    <property type="match status" value="1"/>
</dbReference>
<dbReference type="STRING" id="1850246.LPB138_06370"/>
<feature type="chain" id="PRO_5009110811" evidence="6">
    <location>
        <begin position="24"/>
        <end position="628"/>
    </location>
</feature>
<dbReference type="RefSeq" id="WP_070236463.1">
    <property type="nucleotide sequence ID" value="NZ_CP017478.1"/>
</dbReference>
<gene>
    <name evidence="8" type="ORF">LPB138_06370</name>
</gene>
<keyword evidence="5" id="KW-0998">Cell outer membrane</keyword>
<dbReference type="GO" id="GO:0009279">
    <property type="term" value="C:cell outer membrane"/>
    <property type="evidence" value="ECO:0007669"/>
    <property type="project" value="UniProtKB-SubCell"/>
</dbReference>
<dbReference type="CDD" id="cd12956">
    <property type="entry name" value="CBM_SusE-F_like"/>
    <property type="match status" value="1"/>
</dbReference>
<dbReference type="Gene3D" id="2.60.40.3620">
    <property type="match status" value="1"/>
</dbReference>
<reference evidence="8 9" key="1">
    <citation type="submission" date="2016-10" db="EMBL/GenBank/DDBJ databases">
        <title>Lutibacter sp. LPB0138, isolated from marine gastropod.</title>
        <authorList>
            <person name="Kim E."/>
            <person name="Yi H."/>
        </authorList>
    </citation>
    <scope>NUCLEOTIDE SEQUENCE [LARGE SCALE GENOMIC DNA]</scope>
    <source>
        <strain evidence="8 9">LPB0138</strain>
    </source>
</reference>
<dbReference type="Pfam" id="PF07980">
    <property type="entry name" value="SusD_RagB"/>
    <property type="match status" value="1"/>
</dbReference>
<comment type="subcellular location">
    <subcellularLocation>
        <location evidence="1">Cell outer membrane</location>
    </subcellularLocation>
</comment>
<dbReference type="SUPFAM" id="SSF48452">
    <property type="entry name" value="TPR-like"/>
    <property type="match status" value="1"/>
</dbReference>
<name>A0A1D8P6X1_9FLAO</name>
<dbReference type="Gene3D" id="1.10.3780.10">
    <property type="entry name" value="SusD-like"/>
    <property type="match status" value="1"/>
</dbReference>
<evidence type="ECO:0000256" key="4">
    <source>
        <dbReference type="ARBA" id="ARBA00023136"/>
    </source>
</evidence>
<dbReference type="Proteomes" id="UP000176050">
    <property type="component" value="Chromosome"/>
</dbReference>
<evidence type="ECO:0000256" key="3">
    <source>
        <dbReference type="ARBA" id="ARBA00022729"/>
    </source>
</evidence>
<dbReference type="PROSITE" id="PS51257">
    <property type="entry name" value="PROKAR_LIPOPROTEIN"/>
    <property type="match status" value="1"/>
</dbReference>
<evidence type="ECO:0000259" key="7">
    <source>
        <dbReference type="Pfam" id="PF07980"/>
    </source>
</evidence>
<dbReference type="AlphaFoldDB" id="A0A1D8P6X1"/>
<dbReference type="EMBL" id="CP017478">
    <property type="protein sequence ID" value="AOW20325.1"/>
    <property type="molecule type" value="Genomic_DNA"/>
</dbReference>
<evidence type="ECO:0000313" key="9">
    <source>
        <dbReference type="Proteomes" id="UP000176050"/>
    </source>
</evidence>
<sequence>MKKHSFKILFVSIITLFTFTSCLDDLDTLPEDKDIVLAEDLFDDPAAYKQVLAKIYAGLAISGQQGPAGLPDISGIDEGFSQYLRQYWLAQEVTTDEAVIGWADGSLPDYHEQDWTSGNEFITALYNRIIYQITSANAFLRQTTPELLDSRGVTGQLLEDVLVYRDEARFLRALSYYHALDLFGNVPFVTEADEVGFFFPEQILRTDLFSFIESELLAIENTLIEPLANEYGRADKGAAWTLLAKLYLNAEVYSGQNKYTECLTYTNKIINAGYSLESDYQNLFLADNYLSDGIIFPIVFDGLHTQSYGGTTFLIHAAIGGTMSPADFGVNGGWGGNRTTSALVDLFDIDVSSLQASLGAASTWGLVGSATTNGWDGPDMTLYESGTANVFVGYLTLADGEIKFRENNDWGNNYGDDGADGTAESGGQNIAVTAGTYKITFDLGALTYSIEPITDNRAMFHTDGQTKEIADIPTFTEGYAITKFKNIDRAGNPGSDTTGEFTDTDFPLFRLADVYLMYAEAVLRGGAGGDEGTAVGYINQLRARSNNPASLNSIDLDVILDERARELYWEGHRRTDLVRYGRFSSGDYVWPWKGGIAEGVSTSSHLDIFPIPATDLNANPNLTQNQGY</sequence>
<proteinExistence type="inferred from homology"/>
<comment type="similarity">
    <text evidence="2">Belongs to the SusD family.</text>
</comment>
<dbReference type="InterPro" id="IPR011990">
    <property type="entry name" value="TPR-like_helical_dom_sf"/>
</dbReference>
<protein>
    <submittedName>
        <fullName evidence="8">RagB/SusD family nutrient uptake outer membrane protein</fullName>
    </submittedName>
</protein>